<dbReference type="EMBL" id="JAXCGZ010007550">
    <property type="protein sequence ID" value="KAK7079309.1"/>
    <property type="molecule type" value="Genomic_DNA"/>
</dbReference>
<name>A0AAN8XJ99_HALRR</name>
<evidence type="ECO:0000256" key="1">
    <source>
        <dbReference type="ARBA" id="ARBA00004173"/>
    </source>
</evidence>
<dbReference type="Pfam" id="PF00380">
    <property type="entry name" value="Ribosomal_S9"/>
    <property type="match status" value="1"/>
</dbReference>
<dbReference type="FunFam" id="3.30.230.10:FF:000035">
    <property type="entry name" value="28S ribosomal protein S9, mitochondrial"/>
    <property type="match status" value="1"/>
</dbReference>
<dbReference type="Proteomes" id="UP001381693">
    <property type="component" value="Unassembled WGS sequence"/>
</dbReference>
<dbReference type="InterPro" id="IPR020568">
    <property type="entry name" value="Ribosomal_Su5_D2-typ_SF"/>
</dbReference>
<keyword evidence="11" id="KW-1185">Reference proteome</keyword>
<dbReference type="PANTHER" id="PTHR21569:SF1">
    <property type="entry name" value="SMALL RIBOSOMAL SUBUNIT PROTEIN US9M"/>
    <property type="match status" value="1"/>
</dbReference>
<evidence type="ECO:0000313" key="11">
    <source>
        <dbReference type="Proteomes" id="UP001381693"/>
    </source>
</evidence>
<dbReference type="GO" id="GO:0006412">
    <property type="term" value="P:translation"/>
    <property type="evidence" value="ECO:0007669"/>
    <property type="project" value="InterPro"/>
</dbReference>
<keyword evidence="3" id="KW-0809">Transit peptide</keyword>
<keyword evidence="6" id="KW-0687">Ribonucleoprotein</keyword>
<evidence type="ECO:0000256" key="7">
    <source>
        <dbReference type="ARBA" id="ARBA00039318"/>
    </source>
</evidence>
<accession>A0AAN8XJ99</accession>
<dbReference type="GO" id="GO:0003723">
    <property type="term" value="F:RNA binding"/>
    <property type="evidence" value="ECO:0007669"/>
    <property type="project" value="TreeGrafter"/>
</dbReference>
<dbReference type="InterPro" id="IPR000754">
    <property type="entry name" value="Ribosomal_uS9"/>
</dbReference>
<evidence type="ECO:0000256" key="8">
    <source>
        <dbReference type="ARBA" id="ARBA00076042"/>
    </source>
</evidence>
<dbReference type="GO" id="GO:0005763">
    <property type="term" value="C:mitochondrial small ribosomal subunit"/>
    <property type="evidence" value="ECO:0007669"/>
    <property type="project" value="TreeGrafter"/>
</dbReference>
<evidence type="ECO:0000256" key="9">
    <source>
        <dbReference type="SAM" id="MobiDB-lite"/>
    </source>
</evidence>
<evidence type="ECO:0000256" key="5">
    <source>
        <dbReference type="ARBA" id="ARBA00023128"/>
    </source>
</evidence>
<evidence type="ECO:0000256" key="6">
    <source>
        <dbReference type="ARBA" id="ARBA00023274"/>
    </source>
</evidence>
<gene>
    <name evidence="10" type="primary">MRPS9</name>
    <name evidence="10" type="ORF">SK128_006470</name>
</gene>
<sequence>MSSSSLLKIFFSRSAKGTYSHSFPGLWYRAVTISVNSFCTTLSSAVDETTEDTALERSKTMSKAMRAYLERAKAHDKFIAEQAVEYEIGMRHLANIMGEDPETFTTEDRDRSIAYLFPSGLFEPRARPLMKHPMELFPKRKAAEFDESGRPFHTLFYTGRPAYYQVLHDITGVIMELDHFSSRMSRLNVSKDQEKSLNLGGSEWISKSELETKIIEPVKDDDYAFFIKSMNRMVNHPYSYRAEDFIMTYRKEVKTGQATQEIPKLMYTSDGVPYMTAYGGRKTARANVTVYGHGSGKITINGEDILYFSHIQEREQVVFPLHFSGLLGHVDVVAEVEGGGTTGKAGAIRFALSLALRPFLDSEVVEKMRLAGLLTRDPRVRERKKPGQKGARAKFTWKKR</sequence>
<comment type="subcellular location">
    <subcellularLocation>
        <location evidence="1">Mitochondrion</location>
    </subcellularLocation>
</comment>
<keyword evidence="5" id="KW-0496">Mitochondrion</keyword>
<evidence type="ECO:0000256" key="2">
    <source>
        <dbReference type="ARBA" id="ARBA00005251"/>
    </source>
</evidence>
<dbReference type="AlphaFoldDB" id="A0AAN8XJ99"/>
<dbReference type="InterPro" id="IPR014721">
    <property type="entry name" value="Ribsml_uS5_D2-typ_fold_subgr"/>
</dbReference>
<dbReference type="Gene3D" id="3.30.230.10">
    <property type="match status" value="1"/>
</dbReference>
<feature type="region of interest" description="Disordered" evidence="9">
    <location>
        <begin position="381"/>
        <end position="400"/>
    </location>
</feature>
<dbReference type="GO" id="GO:0005743">
    <property type="term" value="C:mitochondrial inner membrane"/>
    <property type="evidence" value="ECO:0007669"/>
    <property type="project" value="UniProtKB-ARBA"/>
</dbReference>
<evidence type="ECO:0000313" key="10">
    <source>
        <dbReference type="EMBL" id="KAK7079309.1"/>
    </source>
</evidence>
<keyword evidence="4 10" id="KW-0689">Ribosomal protein</keyword>
<dbReference type="SUPFAM" id="SSF54211">
    <property type="entry name" value="Ribosomal protein S5 domain 2-like"/>
    <property type="match status" value="1"/>
</dbReference>
<protein>
    <recommendedName>
        <fullName evidence="7">Small ribosomal subunit protein uS9m</fullName>
    </recommendedName>
    <alternativeName>
        <fullName evidence="8">28S ribosomal protein S9, mitochondrial</fullName>
    </alternativeName>
</protein>
<evidence type="ECO:0000256" key="3">
    <source>
        <dbReference type="ARBA" id="ARBA00022946"/>
    </source>
</evidence>
<comment type="similarity">
    <text evidence="2">Belongs to the universal ribosomal protein uS9 family.</text>
</comment>
<evidence type="ECO:0000256" key="4">
    <source>
        <dbReference type="ARBA" id="ARBA00022980"/>
    </source>
</evidence>
<organism evidence="10 11">
    <name type="scientific">Halocaridina rubra</name>
    <name type="common">Hawaiian red shrimp</name>
    <dbReference type="NCBI Taxonomy" id="373956"/>
    <lineage>
        <taxon>Eukaryota</taxon>
        <taxon>Metazoa</taxon>
        <taxon>Ecdysozoa</taxon>
        <taxon>Arthropoda</taxon>
        <taxon>Crustacea</taxon>
        <taxon>Multicrustacea</taxon>
        <taxon>Malacostraca</taxon>
        <taxon>Eumalacostraca</taxon>
        <taxon>Eucarida</taxon>
        <taxon>Decapoda</taxon>
        <taxon>Pleocyemata</taxon>
        <taxon>Caridea</taxon>
        <taxon>Atyoidea</taxon>
        <taxon>Atyidae</taxon>
        <taxon>Halocaridina</taxon>
    </lineage>
</organism>
<proteinExistence type="inferred from homology"/>
<dbReference type="PANTHER" id="PTHR21569">
    <property type="entry name" value="RIBOSOMAL PROTEIN S9"/>
    <property type="match status" value="1"/>
</dbReference>
<comment type="caution">
    <text evidence="10">The sequence shown here is derived from an EMBL/GenBank/DDBJ whole genome shotgun (WGS) entry which is preliminary data.</text>
</comment>
<reference evidence="10 11" key="1">
    <citation type="submission" date="2023-11" db="EMBL/GenBank/DDBJ databases">
        <title>Halocaridina rubra genome assembly.</title>
        <authorList>
            <person name="Smith C."/>
        </authorList>
    </citation>
    <scope>NUCLEOTIDE SEQUENCE [LARGE SCALE GENOMIC DNA]</scope>
    <source>
        <strain evidence="10">EP-1</strain>
        <tissue evidence="10">Whole</tissue>
    </source>
</reference>
<dbReference type="GO" id="GO:0003735">
    <property type="term" value="F:structural constituent of ribosome"/>
    <property type="evidence" value="ECO:0007669"/>
    <property type="project" value="InterPro"/>
</dbReference>